<sequence>MHASSREEHYKANQELSRDQIIDQLNICYRVCCKYTPKEQNGFDQNICECNHLQAHHQHKSNSSHTTKWSMTNNTVLMPNAKHGPVVNNGVYVQLALDTPVETLERILLEAWKIPQPDFIISIVGGAKYFKLSDRLVMNFINGINNIALKSNAWLITTGYQVGVAQLVGEAISQVRLTHLKTKQLTVIGLCKWGCVSNKKQALRSRTEDLDEKFADKSTLSIEKEKRQRFSGERDLEMNHTHYVMLDDGTIRKYDIGDYRTRLVVHLGRLQHKNDVFVPVVTLVVEGGKDTLRNVYYDLKSNVPVVIVNGSGGVADFLHRWLLRTKDLDNDVKNRLKVYDIDNINLDTNTADTQSGTNDSNPVERLFESYRELLEKDLKNILFFNRTESYQGSQSQDLSDEDKPECETLVKQAIYCLQPAVRSNLTVCNLSSDMNLLETIFRSLCLSRQTLSKTKQIDRSGPPEENIEVESQYFIDRKEQNAERSKLLRIAMAWNCIEAAKEWIFRGSLNHILDKHQAFIDALKNKLPSFVDEFLNLGIDPSETFFGQKGLLQKYRYKRFLLNLYTSKEVNDKRRQLKHFIDEDSSVKEKKIESVEKLNIILLQLIGDKMHKLYFDSFEDEHAYRKAYSLSVIDEDSDTIEDKKSMYSDQKARDYIMRDLFLWAILMNYVEMAKVFLSHMKYRICPALIATKIFKEYHTKAIHEDLKIDYKTSATYFEQYAIDCIDKCDDHDREKACAIILQQNELYGYATCLQIAAVADDKNFLSTPCCVQALNNIWYDKLYPEQGRKRDVLGLALGFLTCGLAAPLCVRYREGEQKPKTPEPTDSRYQYRLKSNGLNYHDSLLLEYPRESVPKPAYERYLPKLIKFHQSLPIKYAYHLVSYIVFLLFFSYFLLFKFSPPTGSSPSIHWTEIATIILVTFMVVEEIHYFFSQDSLSWQGKLTNYFGSFLKLMTLLSFLLFYIGLILRFTSTDSEQDFVSARVIMAIDLELWWLRSLSFIIVVPFLGPQLVAIWKMLKDLLFFLCIIAIVMIAYGVASRSMVYYPKVNGFTTDTGGPIDTRFDGRSIFRNVIYPVYYFLYGEFDNELMSLDGHADAGWSISTHVLLAVHLIFVNILLTNLLIAIFSKRYDEVYDETKKIWHYQQYFLVRDYFTRSPFVPPISLVMNLASLLRMAYLFVIKEQIQGKSARFTKKIFKIIPRNESHVKKWCQFEGASTYKYAHDVVKSSKSTTTGLSSTTNSTKIDKGKDVANTEANANVTENSVKEIQDCLIRLHSSTKEIFYADTKRTQLPFIMARQRSEAVAEAMSKAHNIRNMCVIAHVDHGKSTLTDALVYKAGIITEQQAGQRRFTDSLEAEQEKGHADAGWSISTHVLLAVHLIFVNILLTNLLIAIFSKRYEEVYDETKKIWHYQQYFLVRDYFTRSPFVAPISFAYNIWDFCRMFSYFLRRNCSSKNSGQNHKKIFKMIAKDESLVREWQLFEELSTFEYAHAEVKKSDSIEQFHGIETSNEENVNSQVQDDLLNLDFAINGVMTQLKNNGLPKK</sequence>
<evidence type="ECO:0000256" key="6">
    <source>
        <dbReference type="ARBA" id="ARBA00023136"/>
    </source>
</evidence>
<evidence type="ECO:0000256" key="2">
    <source>
        <dbReference type="ARBA" id="ARBA00022448"/>
    </source>
</evidence>
<dbReference type="InterPro" id="IPR005821">
    <property type="entry name" value="Ion_trans_dom"/>
</dbReference>
<gene>
    <name evidence="13" type="ORF">EDS130_LOCUS19286</name>
</gene>
<feature type="transmembrane region" description="Helical" evidence="8">
    <location>
        <begin position="792"/>
        <end position="810"/>
    </location>
</feature>
<feature type="transmembrane region" description="Helical" evidence="8">
    <location>
        <begin position="1372"/>
        <end position="1393"/>
    </location>
</feature>
<feature type="domain" description="TRPM SLOG" evidence="11">
    <location>
        <begin position="92"/>
        <end position="338"/>
    </location>
</feature>
<feature type="transmembrane region" description="Helical" evidence="8">
    <location>
        <begin position="991"/>
        <end position="1013"/>
    </location>
</feature>
<protein>
    <submittedName>
        <fullName evidence="13">Uncharacterized protein</fullName>
    </submittedName>
</protein>
<organism evidence="13 14">
    <name type="scientific">Adineta ricciae</name>
    <name type="common">Rotifer</name>
    <dbReference type="NCBI Taxonomy" id="249248"/>
    <lineage>
        <taxon>Eukaryota</taxon>
        <taxon>Metazoa</taxon>
        <taxon>Spiralia</taxon>
        <taxon>Gnathifera</taxon>
        <taxon>Rotifera</taxon>
        <taxon>Eurotatoria</taxon>
        <taxon>Bdelloidea</taxon>
        <taxon>Adinetida</taxon>
        <taxon>Adinetidae</taxon>
        <taxon>Adineta</taxon>
    </lineage>
</organism>
<feature type="domain" description="TRPM-like" evidence="12">
    <location>
        <begin position="515"/>
        <end position="766"/>
    </location>
</feature>
<dbReference type="Pfam" id="PF00520">
    <property type="entry name" value="Ion_trans"/>
    <property type="match status" value="1"/>
</dbReference>
<keyword evidence="5" id="KW-0406">Ion transport</keyword>
<feature type="transmembrane region" description="Helical" evidence="8">
    <location>
        <begin position="1104"/>
        <end position="1125"/>
    </location>
</feature>
<proteinExistence type="predicted"/>
<keyword evidence="2" id="KW-0813">Transport</keyword>
<evidence type="ECO:0000256" key="1">
    <source>
        <dbReference type="ARBA" id="ARBA00004141"/>
    </source>
</evidence>
<dbReference type="InterPro" id="IPR041491">
    <property type="entry name" value="TRPM_SLOG"/>
</dbReference>
<dbReference type="GO" id="GO:0005886">
    <property type="term" value="C:plasma membrane"/>
    <property type="evidence" value="ECO:0007669"/>
    <property type="project" value="TreeGrafter"/>
</dbReference>
<feature type="domain" description="Ion transport" evidence="10">
    <location>
        <begin position="883"/>
        <end position="1136"/>
    </location>
</feature>
<evidence type="ECO:0000313" key="13">
    <source>
        <dbReference type="EMBL" id="CAF1087224.1"/>
    </source>
</evidence>
<dbReference type="GO" id="GO:0099604">
    <property type="term" value="F:ligand-gated calcium channel activity"/>
    <property type="evidence" value="ECO:0007669"/>
    <property type="project" value="TreeGrafter"/>
</dbReference>
<evidence type="ECO:0000259" key="12">
    <source>
        <dbReference type="Pfam" id="PF25508"/>
    </source>
</evidence>
<dbReference type="InterPro" id="IPR057366">
    <property type="entry name" value="TRPM-like"/>
</dbReference>
<accession>A0A814N8X7</accession>
<evidence type="ECO:0000259" key="9">
    <source>
        <dbReference type="Pfam" id="PF00009"/>
    </source>
</evidence>
<feature type="transmembrane region" description="Helical" evidence="8">
    <location>
        <begin position="952"/>
        <end position="971"/>
    </location>
</feature>
<dbReference type="Pfam" id="PF18139">
    <property type="entry name" value="LSDAT_euk"/>
    <property type="match status" value="1"/>
</dbReference>
<feature type="transmembrane region" description="Helical" evidence="8">
    <location>
        <begin position="1157"/>
        <end position="1179"/>
    </location>
</feature>
<evidence type="ECO:0000256" key="3">
    <source>
        <dbReference type="ARBA" id="ARBA00022692"/>
    </source>
</evidence>
<dbReference type="Gene3D" id="3.40.50.300">
    <property type="entry name" value="P-loop containing nucleotide triphosphate hydrolases"/>
    <property type="match status" value="1"/>
</dbReference>
<evidence type="ECO:0000256" key="8">
    <source>
        <dbReference type="SAM" id="Phobius"/>
    </source>
</evidence>
<feature type="transmembrane region" description="Helical" evidence="8">
    <location>
        <begin position="1020"/>
        <end position="1037"/>
    </location>
</feature>
<dbReference type="EMBL" id="CAJNOJ010000092">
    <property type="protein sequence ID" value="CAF1087224.1"/>
    <property type="molecule type" value="Genomic_DNA"/>
</dbReference>
<keyword evidence="4 8" id="KW-1133">Transmembrane helix</keyword>
<comment type="caution">
    <text evidence="13">The sequence shown here is derived from an EMBL/GenBank/DDBJ whole genome shotgun (WGS) entry which is preliminary data.</text>
</comment>
<reference evidence="13" key="1">
    <citation type="submission" date="2021-02" db="EMBL/GenBank/DDBJ databases">
        <authorList>
            <person name="Nowell W R."/>
        </authorList>
    </citation>
    <scope>NUCLEOTIDE SEQUENCE</scope>
</reference>
<evidence type="ECO:0000256" key="7">
    <source>
        <dbReference type="ARBA" id="ARBA00023303"/>
    </source>
</evidence>
<evidence type="ECO:0000313" key="14">
    <source>
        <dbReference type="Proteomes" id="UP000663852"/>
    </source>
</evidence>
<evidence type="ECO:0000259" key="10">
    <source>
        <dbReference type="Pfam" id="PF00520"/>
    </source>
</evidence>
<dbReference type="InterPro" id="IPR027417">
    <property type="entry name" value="P-loop_NTPase"/>
</dbReference>
<evidence type="ECO:0000256" key="4">
    <source>
        <dbReference type="ARBA" id="ARBA00022989"/>
    </source>
</evidence>
<feature type="domain" description="Tr-type G" evidence="9">
    <location>
        <begin position="1311"/>
        <end position="1361"/>
    </location>
</feature>
<dbReference type="Pfam" id="PF00009">
    <property type="entry name" value="GTP_EFTU"/>
    <property type="match status" value="1"/>
</dbReference>
<comment type="subcellular location">
    <subcellularLocation>
        <location evidence="1">Membrane</location>
        <topology evidence="1">Multi-pass membrane protein</topology>
    </subcellularLocation>
</comment>
<dbReference type="Pfam" id="PF25508">
    <property type="entry name" value="TRPM2"/>
    <property type="match status" value="1"/>
</dbReference>
<keyword evidence="6 8" id="KW-0472">Membrane</keyword>
<feature type="transmembrane region" description="Helical" evidence="8">
    <location>
        <begin position="908"/>
        <end position="931"/>
    </location>
</feature>
<feature type="transmembrane region" description="Helical" evidence="8">
    <location>
        <begin position="1067"/>
        <end position="1083"/>
    </location>
</feature>
<dbReference type="InterPro" id="IPR050927">
    <property type="entry name" value="TRPM"/>
</dbReference>
<dbReference type="Proteomes" id="UP000663852">
    <property type="component" value="Unassembled WGS sequence"/>
</dbReference>
<dbReference type="PANTHER" id="PTHR13800">
    <property type="entry name" value="TRANSIENT RECEPTOR POTENTIAL CATION CHANNEL, SUBFAMILY M, MEMBER 6"/>
    <property type="match status" value="1"/>
</dbReference>
<dbReference type="PANTHER" id="PTHR13800:SF12">
    <property type="entry name" value="TRANSIENT RECEPTOR POTENTIAL CATION CHANNEL SUBFAMILY M MEMBER-LIKE 2"/>
    <property type="match status" value="1"/>
</dbReference>
<keyword evidence="3 8" id="KW-0812">Transmembrane</keyword>
<evidence type="ECO:0000259" key="11">
    <source>
        <dbReference type="Pfam" id="PF18139"/>
    </source>
</evidence>
<dbReference type="GO" id="GO:0003924">
    <property type="term" value="F:GTPase activity"/>
    <property type="evidence" value="ECO:0007669"/>
    <property type="project" value="InterPro"/>
</dbReference>
<dbReference type="InterPro" id="IPR000795">
    <property type="entry name" value="T_Tr_GTP-bd_dom"/>
</dbReference>
<name>A0A814N8X7_ADIRI</name>
<feature type="transmembrane region" description="Helical" evidence="8">
    <location>
        <begin position="876"/>
        <end position="896"/>
    </location>
</feature>
<keyword evidence="7" id="KW-0407">Ion channel</keyword>
<evidence type="ECO:0000256" key="5">
    <source>
        <dbReference type="ARBA" id="ARBA00023065"/>
    </source>
</evidence>
<feature type="transmembrane region" description="Helical" evidence="8">
    <location>
        <begin position="1425"/>
        <end position="1446"/>
    </location>
</feature>
<dbReference type="SUPFAM" id="SSF52540">
    <property type="entry name" value="P-loop containing nucleoside triphosphate hydrolases"/>
    <property type="match status" value="1"/>
</dbReference>
<dbReference type="GO" id="GO:0005525">
    <property type="term" value="F:GTP binding"/>
    <property type="evidence" value="ECO:0007669"/>
    <property type="project" value="InterPro"/>
</dbReference>